<sequence length="151" mass="16608">MHIALESADQPDVLALIEELDAYQKPLYPAESHHGIDVAALSRPNVLFAVARDGGGRAIGCGAIVLEDAYGELKRMFVRPAQRGRGIARALLAWLEAEARTHGCHRFMLETGYLQPAAIALYERAGYRRRGPFGGYGEDPNSVFMEKRIQG</sequence>
<comment type="caution">
    <text evidence="4">The sequence shown here is derived from an EMBL/GenBank/DDBJ whole genome shotgun (WGS) entry which is preliminary data.</text>
</comment>
<dbReference type="PROSITE" id="PS51186">
    <property type="entry name" value="GNAT"/>
    <property type="match status" value="1"/>
</dbReference>
<evidence type="ECO:0000313" key="4">
    <source>
        <dbReference type="EMBL" id="THF67461.1"/>
    </source>
</evidence>
<protein>
    <submittedName>
        <fullName evidence="4">GNAT family N-acetyltransferase</fullName>
    </submittedName>
</protein>
<organism evidence="4 5">
    <name type="scientific">Pseudothauera nasutitermitis</name>
    <dbReference type="NCBI Taxonomy" id="2565930"/>
    <lineage>
        <taxon>Bacteria</taxon>
        <taxon>Pseudomonadati</taxon>
        <taxon>Pseudomonadota</taxon>
        <taxon>Betaproteobacteria</taxon>
        <taxon>Rhodocyclales</taxon>
        <taxon>Zoogloeaceae</taxon>
        <taxon>Pseudothauera</taxon>
    </lineage>
</organism>
<dbReference type="AlphaFoldDB" id="A0A4S4B599"/>
<proteinExistence type="predicted"/>
<accession>A0A4S4B599</accession>
<gene>
    <name evidence="4" type="ORF">E6C76_03600</name>
</gene>
<evidence type="ECO:0000256" key="2">
    <source>
        <dbReference type="ARBA" id="ARBA00023315"/>
    </source>
</evidence>
<keyword evidence="2" id="KW-0012">Acyltransferase</keyword>
<keyword evidence="5" id="KW-1185">Reference proteome</keyword>
<evidence type="ECO:0000259" key="3">
    <source>
        <dbReference type="PROSITE" id="PS51186"/>
    </source>
</evidence>
<dbReference type="InterPro" id="IPR050832">
    <property type="entry name" value="Bact_Acetyltransf"/>
</dbReference>
<dbReference type="CDD" id="cd04301">
    <property type="entry name" value="NAT_SF"/>
    <property type="match status" value="1"/>
</dbReference>
<dbReference type="PANTHER" id="PTHR43877">
    <property type="entry name" value="AMINOALKYLPHOSPHONATE N-ACETYLTRANSFERASE-RELATED-RELATED"/>
    <property type="match status" value="1"/>
</dbReference>
<dbReference type="Proteomes" id="UP000308430">
    <property type="component" value="Unassembled WGS sequence"/>
</dbReference>
<dbReference type="Gene3D" id="3.40.630.30">
    <property type="match status" value="1"/>
</dbReference>
<dbReference type="OrthoDB" id="9803233at2"/>
<evidence type="ECO:0000256" key="1">
    <source>
        <dbReference type="ARBA" id="ARBA00022679"/>
    </source>
</evidence>
<dbReference type="InterPro" id="IPR000182">
    <property type="entry name" value="GNAT_dom"/>
</dbReference>
<dbReference type="SUPFAM" id="SSF55729">
    <property type="entry name" value="Acyl-CoA N-acyltransferases (Nat)"/>
    <property type="match status" value="1"/>
</dbReference>
<feature type="domain" description="N-acetyltransferase" evidence="3">
    <location>
        <begin position="3"/>
        <end position="150"/>
    </location>
</feature>
<dbReference type="EMBL" id="SSOC01000001">
    <property type="protein sequence ID" value="THF67461.1"/>
    <property type="molecule type" value="Genomic_DNA"/>
</dbReference>
<name>A0A4S4B599_9RHOO</name>
<dbReference type="GO" id="GO:0016747">
    <property type="term" value="F:acyltransferase activity, transferring groups other than amino-acyl groups"/>
    <property type="evidence" value="ECO:0007669"/>
    <property type="project" value="InterPro"/>
</dbReference>
<reference evidence="4 5" key="1">
    <citation type="submission" date="2019-04" db="EMBL/GenBank/DDBJ databases">
        <title>Azoarcus nasutitermitis sp. nov. isolated from termite nest.</title>
        <authorList>
            <person name="Lin S.-Y."/>
            <person name="Hameed A."/>
            <person name="Hsu Y.-H."/>
            <person name="Young C.-C."/>
        </authorList>
    </citation>
    <scope>NUCLEOTIDE SEQUENCE [LARGE SCALE GENOMIC DNA]</scope>
    <source>
        <strain evidence="4 5">CC-YHH838</strain>
    </source>
</reference>
<evidence type="ECO:0000313" key="5">
    <source>
        <dbReference type="Proteomes" id="UP000308430"/>
    </source>
</evidence>
<dbReference type="RefSeq" id="WP_136346870.1">
    <property type="nucleotide sequence ID" value="NZ_SSOC01000001.1"/>
</dbReference>
<keyword evidence="1 4" id="KW-0808">Transferase</keyword>
<dbReference type="Pfam" id="PF00583">
    <property type="entry name" value="Acetyltransf_1"/>
    <property type="match status" value="1"/>
</dbReference>
<dbReference type="PANTHER" id="PTHR43877:SF2">
    <property type="entry name" value="AMINOALKYLPHOSPHONATE N-ACETYLTRANSFERASE-RELATED"/>
    <property type="match status" value="1"/>
</dbReference>
<dbReference type="InterPro" id="IPR016181">
    <property type="entry name" value="Acyl_CoA_acyltransferase"/>
</dbReference>